<feature type="transmembrane region" description="Helical" evidence="3">
    <location>
        <begin position="25"/>
        <end position="46"/>
    </location>
</feature>
<feature type="domain" description="K+ potassium transporter integral membrane" evidence="4">
    <location>
        <begin position="1"/>
        <end position="109"/>
    </location>
</feature>
<dbReference type="Pfam" id="PF02705">
    <property type="entry name" value="K_trans"/>
    <property type="match status" value="1"/>
</dbReference>
<dbReference type="InterPro" id="IPR053951">
    <property type="entry name" value="K_trans_N"/>
</dbReference>
<comment type="subcellular location">
    <subcellularLocation>
        <location evidence="1">Cell membrane</location>
        <topology evidence="1">Multi-pass membrane protein</topology>
    </subcellularLocation>
</comment>
<accession>A0ABD3DMH6</accession>
<comment type="similarity">
    <text evidence="2">Belongs to the HAK/KUP transporter (TC 2.A.72.3) family.</text>
</comment>
<dbReference type="AlphaFoldDB" id="A0ABD3DMH6"/>
<comment type="caution">
    <text evidence="5">The sequence shown here is derived from an EMBL/GenBank/DDBJ whole genome shotgun (WGS) entry which is preliminary data.</text>
</comment>
<dbReference type="PANTHER" id="PTHR30540:SF83">
    <property type="entry name" value="K+ POTASSIUM TRANSPORTER"/>
    <property type="match status" value="1"/>
</dbReference>
<name>A0ABD3DMH6_9LAMI</name>
<protein>
    <recommendedName>
        <fullName evidence="4">K+ potassium transporter integral membrane domain-containing protein</fullName>
    </recommendedName>
</protein>
<evidence type="ECO:0000256" key="1">
    <source>
        <dbReference type="ARBA" id="ARBA00004651"/>
    </source>
</evidence>
<proteinExistence type="inferred from homology"/>
<evidence type="ECO:0000313" key="6">
    <source>
        <dbReference type="Proteomes" id="UP001632038"/>
    </source>
</evidence>
<evidence type="ECO:0000256" key="3">
    <source>
        <dbReference type="SAM" id="Phobius"/>
    </source>
</evidence>
<keyword evidence="6" id="KW-1185">Reference proteome</keyword>
<keyword evidence="3" id="KW-0472">Membrane</keyword>
<dbReference type="InterPro" id="IPR003855">
    <property type="entry name" value="K+_transporter"/>
</dbReference>
<organism evidence="5 6">
    <name type="scientific">Castilleja foliolosa</name>
    <dbReference type="NCBI Taxonomy" id="1961234"/>
    <lineage>
        <taxon>Eukaryota</taxon>
        <taxon>Viridiplantae</taxon>
        <taxon>Streptophyta</taxon>
        <taxon>Embryophyta</taxon>
        <taxon>Tracheophyta</taxon>
        <taxon>Spermatophyta</taxon>
        <taxon>Magnoliopsida</taxon>
        <taxon>eudicotyledons</taxon>
        <taxon>Gunneridae</taxon>
        <taxon>Pentapetalae</taxon>
        <taxon>asterids</taxon>
        <taxon>lamiids</taxon>
        <taxon>Lamiales</taxon>
        <taxon>Orobanchaceae</taxon>
        <taxon>Pedicularideae</taxon>
        <taxon>Castillejinae</taxon>
        <taxon>Castilleja</taxon>
    </lineage>
</organism>
<dbReference type="PANTHER" id="PTHR30540">
    <property type="entry name" value="OSMOTIC STRESS POTASSIUM TRANSPORTER"/>
    <property type="match status" value="1"/>
</dbReference>
<sequence>MGQAAYLSRNISSIPNSFYAAFPDVVFWPVFVIATLATIVGSQAIISATFSIIKQCQALGCFPRVKVVHTSKQIDGQIYLPEINWILMILTLPVAISFPDKTSIGNAYGRPSRHFRHVHHHLPNGTRHGPRLATKHNPNFYFSSFSSGSSNLATSYGIRYRIHQSPSRRMGLSSLLLHVYHVHLEIWDTMQIQLRSAQQGPSQMDPRAWLGIVRVLGIGLVYSELATGVGPRPYRMHRCIVRYGYKDFQLDDGHFENQLIQSIAEFIQMEAVEPQFSSPNTVLYDGRMAVISSRTFDAGSSLIDSSNSV</sequence>
<reference evidence="6" key="1">
    <citation type="journal article" date="2024" name="IScience">
        <title>Strigolactones Initiate the Formation of Haustorium-like Structures in Castilleja.</title>
        <authorList>
            <person name="Buerger M."/>
            <person name="Peterson D."/>
            <person name="Chory J."/>
        </authorList>
    </citation>
    <scope>NUCLEOTIDE SEQUENCE [LARGE SCALE GENOMIC DNA]</scope>
</reference>
<keyword evidence="3" id="KW-1133">Transmembrane helix</keyword>
<evidence type="ECO:0000313" key="5">
    <source>
        <dbReference type="EMBL" id="KAL3642174.1"/>
    </source>
</evidence>
<keyword evidence="3" id="KW-0812">Transmembrane</keyword>
<evidence type="ECO:0000256" key="2">
    <source>
        <dbReference type="ARBA" id="ARBA00008440"/>
    </source>
</evidence>
<evidence type="ECO:0000259" key="4">
    <source>
        <dbReference type="Pfam" id="PF02705"/>
    </source>
</evidence>
<dbReference type="Proteomes" id="UP001632038">
    <property type="component" value="Unassembled WGS sequence"/>
</dbReference>
<gene>
    <name evidence="5" type="ORF">CASFOL_012989</name>
</gene>
<dbReference type="GO" id="GO:0005886">
    <property type="term" value="C:plasma membrane"/>
    <property type="evidence" value="ECO:0007669"/>
    <property type="project" value="UniProtKB-SubCell"/>
</dbReference>
<dbReference type="EMBL" id="JAVIJP010000016">
    <property type="protein sequence ID" value="KAL3642174.1"/>
    <property type="molecule type" value="Genomic_DNA"/>
</dbReference>